<geneLocation type="plasmid" evidence="1 2">
    <name>lp36</name>
</geneLocation>
<dbReference type="AlphaFoldDB" id="A0AAC9KYB6"/>
<keyword evidence="1" id="KW-0614">Plasmid</keyword>
<dbReference type="EMBL" id="CP015793">
    <property type="protein sequence ID" value="APT00438.1"/>
    <property type="molecule type" value="Genomic_DNA"/>
</dbReference>
<dbReference type="Proteomes" id="UP000185516">
    <property type="component" value="Plasmid lp36"/>
</dbReference>
<evidence type="ECO:0000313" key="2">
    <source>
        <dbReference type="Proteomes" id="UP000185516"/>
    </source>
</evidence>
<dbReference type="KEGG" id="bmay:A7X70_05875"/>
<evidence type="ECO:0000313" key="1">
    <source>
        <dbReference type="EMBL" id="APT00438.1"/>
    </source>
</evidence>
<keyword evidence="2" id="KW-1185">Reference proteome</keyword>
<protein>
    <submittedName>
        <fullName evidence="1">Uncharacterized protein</fullName>
    </submittedName>
</protein>
<accession>A0AAC9KYB6</accession>
<organism evidence="1 2">
    <name type="scientific">Borreliella mayonii</name>
    <dbReference type="NCBI Taxonomy" id="1674146"/>
    <lineage>
        <taxon>Bacteria</taxon>
        <taxon>Pseudomonadati</taxon>
        <taxon>Spirochaetota</taxon>
        <taxon>Spirochaetia</taxon>
        <taxon>Spirochaetales</taxon>
        <taxon>Borreliaceae</taxon>
        <taxon>Borreliella</taxon>
    </lineage>
</organism>
<gene>
    <name evidence="1" type="ORF">Bmayo_04655</name>
</gene>
<sequence>MLSLWINPFIFETPPSFIEHHIKVGNALLGYAKDEFFILQKRNFKVDFLCLKKELKKLQLF</sequence>
<proteinExistence type="predicted"/>
<reference evidence="1 2" key="1">
    <citation type="journal article" date="2016" name="PLoS ONE">
        <title>Whole Genome Sequence and Comparative Genomics of the Novel Lyme Borreliosis Causing Pathogen, Borrelia mayonii.</title>
        <authorList>
            <person name="Kingry L.C."/>
            <person name="Batra D."/>
            <person name="Replogle A."/>
            <person name="Rowe L.A."/>
            <person name="Pritt B.S."/>
            <person name="Petersen J.M."/>
        </authorList>
    </citation>
    <scope>NUCLEOTIDE SEQUENCE [LARGE SCALE GENOMIC DNA]</scope>
    <source>
        <strain evidence="1 2">MN14-1420</strain>
    </source>
</reference>
<name>A0AAC9KYB6_9SPIR</name>